<dbReference type="PROSITE" id="PS50005">
    <property type="entry name" value="TPR"/>
    <property type="match status" value="1"/>
</dbReference>
<dbReference type="Gene3D" id="1.25.40.10">
    <property type="entry name" value="Tetratricopeptide repeat domain"/>
    <property type="match status" value="9"/>
</dbReference>
<dbReference type="InterPro" id="IPR013149">
    <property type="entry name" value="ADH-like_C"/>
</dbReference>
<dbReference type="InterPro" id="IPR019734">
    <property type="entry name" value="TPR_rpt"/>
</dbReference>
<evidence type="ECO:0000256" key="2">
    <source>
        <dbReference type="SAM" id="MobiDB-lite"/>
    </source>
</evidence>
<dbReference type="InterPro" id="IPR002364">
    <property type="entry name" value="Quin_OxRdtase/zeta-crystal_CS"/>
</dbReference>
<dbReference type="CDD" id="cd05289">
    <property type="entry name" value="MDR_like_2"/>
    <property type="match status" value="1"/>
</dbReference>
<dbReference type="InterPro" id="IPR011990">
    <property type="entry name" value="TPR-like_helical_dom_sf"/>
</dbReference>
<dbReference type="SMART" id="SM00829">
    <property type="entry name" value="PKS_ER"/>
    <property type="match status" value="1"/>
</dbReference>
<accession>A0A8K1CTV3</accession>
<feature type="domain" description="Enoyl reductase (ER)" evidence="3">
    <location>
        <begin position="19"/>
        <end position="304"/>
    </location>
</feature>
<dbReference type="SMART" id="SM00028">
    <property type="entry name" value="TPR"/>
    <property type="match status" value="19"/>
</dbReference>
<gene>
    <name evidence="4" type="ORF">Poli38472_001310</name>
</gene>
<dbReference type="InterPro" id="IPR013154">
    <property type="entry name" value="ADH-like_N"/>
</dbReference>
<feature type="region of interest" description="Disordered" evidence="2">
    <location>
        <begin position="420"/>
        <end position="459"/>
    </location>
</feature>
<keyword evidence="1" id="KW-0802">TPR repeat</keyword>
<feature type="compositionally biased region" description="Acidic residues" evidence="2">
    <location>
        <begin position="1130"/>
        <end position="1142"/>
    </location>
</feature>
<proteinExistence type="predicted"/>
<dbReference type="GO" id="GO:0016491">
    <property type="term" value="F:oxidoreductase activity"/>
    <property type="evidence" value="ECO:0007669"/>
    <property type="project" value="InterPro"/>
</dbReference>
<evidence type="ECO:0000313" key="5">
    <source>
        <dbReference type="Proteomes" id="UP000794436"/>
    </source>
</evidence>
<dbReference type="SUPFAM" id="SSF48452">
    <property type="entry name" value="TPR-like"/>
    <property type="match status" value="6"/>
</dbReference>
<keyword evidence="5" id="KW-1185">Reference proteome</keyword>
<dbReference type="GO" id="GO:0030544">
    <property type="term" value="F:Hsp70 protein binding"/>
    <property type="evidence" value="ECO:0007669"/>
    <property type="project" value="TreeGrafter"/>
</dbReference>
<dbReference type="Proteomes" id="UP000794436">
    <property type="component" value="Unassembled WGS sequence"/>
</dbReference>
<dbReference type="OrthoDB" id="201656at2759"/>
<name>A0A8K1CTV3_PYTOL</name>
<dbReference type="Pfam" id="PF08240">
    <property type="entry name" value="ADH_N"/>
    <property type="match status" value="1"/>
</dbReference>
<dbReference type="PANTHER" id="PTHR46035">
    <property type="entry name" value="TETRATRICOPEPTIDE REPEAT PROTEIN 4"/>
    <property type="match status" value="1"/>
</dbReference>
<dbReference type="Pfam" id="PF13181">
    <property type="entry name" value="TPR_8"/>
    <property type="match status" value="2"/>
</dbReference>
<dbReference type="GO" id="GO:0005829">
    <property type="term" value="C:cytosol"/>
    <property type="evidence" value="ECO:0007669"/>
    <property type="project" value="TreeGrafter"/>
</dbReference>
<dbReference type="Gene3D" id="3.40.50.720">
    <property type="entry name" value="NAD(P)-binding Rossmann-like Domain"/>
    <property type="match status" value="1"/>
</dbReference>
<evidence type="ECO:0000259" key="3">
    <source>
        <dbReference type="SMART" id="SM00829"/>
    </source>
</evidence>
<dbReference type="InterPro" id="IPR020843">
    <property type="entry name" value="ER"/>
</dbReference>
<sequence>MVASIPATFRAFQYAKHGAPEETLVLNTDIPQQTLTNTQVRIQIHSAAINPVDWKVLQNGGGWLGLTPPTEEEPYFIGFDGAGTVVEVGADVKTLKVGDAVYAMTPFAKFGSVSEYLTIEEEFVAPKPTILDFNDAASLPLAVLTSWQALVTYTNVQKGERVLILGGSGGTGTLAVQIAKALGAYVITTTSARNAGFVKSLGAHEVIDYTTQKWADVIDANSIDVVYDCGMEPASWNTDAQRVLKQNTGRFVTILPLSDRIESPIGATFQSILVKPSGACVVSPTAGCLQAVMSLAHEELIAIVQQERRTYQLLHATNATPRGYNDAKYKNLSNAGLVDQLKFIRDQWETHFHGKYVKELRGIVVSAIEKRNQLAHQRQLTAHGYRQAIATFERLLELIRAPPATLEKVQKLVAMLSQVSSSGDGGAQLSSTSSMSTAKKKKTKKASEPTSEDAAHKARSYAGSRDFANAVHWISKAIDLTNHKAVLSGLYLDRAWYRLELGLFEHSKEDAEQAIVCDRTKVEGYRSLCESLVKLGRRKEALSACRTGLTLDPRNEKLQRLREELKDVDPTLSGDVGSSRPFLSEDSNQLTRQECVDEATIFAKLGDTANAIKWTNCAVKLITSDDPLPSVAPIYVRRAEYFMRLKNFENVLEDTKVALEMRSGKYAKASAMQSEALMALGRLREAQQVFKSALELSPQAPDLLELQSRLPKLLEPPTQSDLHNNTYKAALPQQDCTATSADQDEQSGEEGYEKAIARQSWDDMSSATWASKAIETFEESPSTSTKLISCYLWRMRGQLRLQRPNDVISDAERILAITRSCGEAYILLCKAFIFAGDLYEALETAKRGMIFASVAHKDELCELRRELCAMLNYKLPGTWIEDVIAAEEKRKNMMEKSEVVFHHWETSPAQTTQDIDSGTPRDSQTHDSVLLVENVGGDEEYRLSQLSCNDTSSMIYWATKAIEKFEGNESVSEKLKTCYLLRAQRQFESKQTEEVILDATRVIEIDKSCGEAYVLLCKSLVLAERAPEALEAVERGLRVESVTHIDELQSFHQALRDDLERYDHSAQEKASDTDPDAKQSLQPTLEDASDAYMAEDAVTKAALYEGSELDWEGRDHCVNISANGTKSGEGDDTNGSDYDESPSGETLTRQQCVQEATSCASCGSITEAIVWTSRAIALVTPADPLSAVASIYVRRAEYSIELGEFQDALGDIAKAIEFRQGRYAKASALQSKVLLELNRRDEARQVFSEALEQSPLAPDLVALQHLFPDVTVPLMASLVTKTASEVSGDQAYASALDCLRRYDLGNGAYWATKAIEAYGQELCSTQGIKKLAASYLLRAQCRFELQQHAKVVADVEWALEKDPACAEAYVVYCKSLMRLERPSDAFRACVKGLKIASGSFEVELRSIQADLSQKLGVKLLTLTKELDGSGVITRAECTDRAAQCAEHGDFDAAIVWCTRAMTLISPAEPVALLASLYQRRAQYFIALKQFNKAIDDADEALRIREMRYAKAYRVKCEAFLGMSRVKEAVQVWLEGMKVSPEAPDLLSLQNTLGKAIISNVTASSVASSGMLLPNDRAQSLENPFYASIRHLKSMIKESPNDPRLYFAKASCHLQLKQYGAAQKEAEQAIALGDTSPDTFITLCSVMSELKLYADALTACRRGLAVSPGHSGLLEWESKLCALAPSLIVTPEPTDLSKRSKFKHEAITRMSRRDVGNATFWLTKAIALNTDEDEDLELYLLRAECRFGLSQFVPVLQDAQHVVDRDTANVDGYYWMCKALIGLGRDDEALVACNKGCGFDTQHGDLARIDRELKSKLSARPQPSPPASSQLLAQAAATHVTKHDFSSTIDSLTDAIESMDLSESATVVTARYLNRAECLYTEKECKRALENVDRAISTCDDKYAPGYVTKYDFPDVIELQELHREIEKRAATRKPLAVVCSEVNPEAGLTHAADLLTPRDARKKERRRLIQLGVQCMGQEDYGQADAWLSQAIALLSDAIDPASPLTTPSGGASLKKARVYAHRARCRLASESFVSAHADALLAMKHCPSYIEGYRLACTALMGMQSWKEALDVCDLGLEKEPGHQVLLGLRDEINGKLAALA</sequence>
<dbReference type="GO" id="GO:0008270">
    <property type="term" value="F:zinc ion binding"/>
    <property type="evidence" value="ECO:0007669"/>
    <property type="project" value="InterPro"/>
</dbReference>
<evidence type="ECO:0000256" key="1">
    <source>
        <dbReference type="PROSITE-ProRule" id="PRU00339"/>
    </source>
</evidence>
<dbReference type="GO" id="GO:0005634">
    <property type="term" value="C:nucleus"/>
    <property type="evidence" value="ECO:0007669"/>
    <property type="project" value="TreeGrafter"/>
</dbReference>
<dbReference type="Pfam" id="PF18731">
    <property type="entry name" value="HEPN_Swt1"/>
    <property type="match status" value="1"/>
</dbReference>
<dbReference type="GO" id="GO:0006457">
    <property type="term" value="P:protein folding"/>
    <property type="evidence" value="ECO:0007669"/>
    <property type="project" value="TreeGrafter"/>
</dbReference>
<evidence type="ECO:0000313" key="4">
    <source>
        <dbReference type="EMBL" id="TMW69154.1"/>
    </source>
</evidence>
<protein>
    <recommendedName>
        <fullName evidence="3">Enoyl reductase (ER) domain-containing protein</fullName>
    </recommendedName>
</protein>
<feature type="repeat" description="TPR" evidence="1">
    <location>
        <begin position="667"/>
        <end position="700"/>
    </location>
</feature>
<dbReference type="InterPro" id="IPR036291">
    <property type="entry name" value="NAD(P)-bd_dom_sf"/>
</dbReference>
<reference evidence="4" key="1">
    <citation type="submission" date="2019-03" db="EMBL/GenBank/DDBJ databases">
        <title>Long read genome sequence of the mycoparasitic Pythium oligandrum ATCC 38472 isolated from sugarbeet rhizosphere.</title>
        <authorList>
            <person name="Gaulin E."/>
        </authorList>
    </citation>
    <scope>NUCLEOTIDE SEQUENCE</scope>
    <source>
        <strain evidence="4">ATCC 38472_TT</strain>
    </source>
</reference>
<dbReference type="PANTHER" id="PTHR46035:SF1">
    <property type="entry name" value="TETRATRICOPEPTIDE REPEAT PROTEIN 4"/>
    <property type="match status" value="1"/>
</dbReference>
<comment type="caution">
    <text evidence="4">The sequence shown here is derived from an EMBL/GenBank/DDBJ whole genome shotgun (WGS) entry which is preliminary data.</text>
</comment>
<dbReference type="Pfam" id="PF00107">
    <property type="entry name" value="ADH_zinc_N"/>
    <property type="match status" value="1"/>
</dbReference>
<organism evidence="4 5">
    <name type="scientific">Pythium oligandrum</name>
    <name type="common">Mycoparasitic fungus</name>
    <dbReference type="NCBI Taxonomy" id="41045"/>
    <lineage>
        <taxon>Eukaryota</taxon>
        <taxon>Sar</taxon>
        <taxon>Stramenopiles</taxon>
        <taxon>Oomycota</taxon>
        <taxon>Peronosporomycetes</taxon>
        <taxon>Pythiales</taxon>
        <taxon>Pythiaceae</taxon>
        <taxon>Pythium</taxon>
    </lineage>
</organism>
<dbReference type="SUPFAM" id="SSF51735">
    <property type="entry name" value="NAD(P)-binding Rossmann-fold domains"/>
    <property type="match status" value="1"/>
</dbReference>
<dbReference type="EMBL" id="SPLM01000001">
    <property type="protein sequence ID" value="TMW69154.1"/>
    <property type="molecule type" value="Genomic_DNA"/>
</dbReference>
<feature type="region of interest" description="Disordered" evidence="2">
    <location>
        <begin position="1120"/>
        <end position="1147"/>
    </location>
</feature>
<dbReference type="GO" id="GO:0051879">
    <property type="term" value="F:Hsp90 protein binding"/>
    <property type="evidence" value="ECO:0007669"/>
    <property type="project" value="TreeGrafter"/>
</dbReference>
<dbReference type="InterPro" id="IPR011032">
    <property type="entry name" value="GroES-like_sf"/>
</dbReference>
<dbReference type="SUPFAM" id="SSF50129">
    <property type="entry name" value="GroES-like"/>
    <property type="match status" value="1"/>
</dbReference>
<dbReference type="InterPro" id="IPR041650">
    <property type="entry name" value="HEPN_Swt1"/>
</dbReference>
<dbReference type="Gene3D" id="3.90.180.10">
    <property type="entry name" value="Medium-chain alcohol dehydrogenases, catalytic domain"/>
    <property type="match status" value="1"/>
</dbReference>
<dbReference type="PROSITE" id="PS01162">
    <property type="entry name" value="QOR_ZETA_CRYSTAL"/>
    <property type="match status" value="1"/>
</dbReference>